<evidence type="ECO:0000313" key="2">
    <source>
        <dbReference type="EMBL" id="RKO84164.1"/>
    </source>
</evidence>
<dbReference type="Pfam" id="PF07065">
    <property type="entry name" value="D123"/>
    <property type="match status" value="1"/>
</dbReference>
<dbReference type="PANTHER" id="PTHR15323">
    <property type="entry name" value="D123 PROTEIN"/>
    <property type="match status" value="1"/>
</dbReference>
<name>A0A4P9VWT4_9FUNG</name>
<evidence type="ECO:0000313" key="3">
    <source>
        <dbReference type="Proteomes" id="UP000269721"/>
    </source>
</evidence>
<comment type="similarity">
    <text evidence="1">Belongs to the CDC123 family.</text>
</comment>
<gene>
    <name evidence="2" type="ORF">BDK51DRAFT_3594</name>
</gene>
<accession>A0A4P9VWT4</accession>
<organism evidence="2 3">
    <name type="scientific">Blyttiomyces helicus</name>
    <dbReference type="NCBI Taxonomy" id="388810"/>
    <lineage>
        <taxon>Eukaryota</taxon>
        <taxon>Fungi</taxon>
        <taxon>Fungi incertae sedis</taxon>
        <taxon>Chytridiomycota</taxon>
        <taxon>Chytridiomycota incertae sedis</taxon>
        <taxon>Chytridiomycetes</taxon>
        <taxon>Chytridiomycetes incertae sedis</taxon>
        <taxon>Blyttiomyces</taxon>
    </lineage>
</organism>
<protein>
    <submittedName>
        <fullName evidence="2">D123-domain-containing protein</fullName>
    </submittedName>
</protein>
<proteinExistence type="inferred from homology"/>
<dbReference type="InterPro" id="IPR009772">
    <property type="entry name" value="CDC123"/>
</dbReference>
<dbReference type="GO" id="GO:0005737">
    <property type="term" value="C:cytoplasm"/>
    <property type="evidence" value="ECO:0007669"/>
    <property type="project" value="TreeGrafter"/>
</dbReference>
<evidence type="ECO:0000256" key="1">
    <source>
        <dbReference type="ARBA" id="ARBA00011047"/>
    </source>
</evidence>
<reference evidence="3" key="1">
    <citation type="journal article" date="2018" name="Nat. Microbiol.">
        <title>Leveraging single-cell genomics to expand the fungal tree of life.</title>
        <authorList>
            <person name="Ahrendt S.R."/>
            <person name="Quandt C.A."/>
            <person name="Ciobanu D."/>
            <person name="Clum A."/>
            <person name="Salamov A."/>
            <person name="Andreopoulos B."/>
            <person name="Cheng J.F."/>
            <person name="Woyke T."/>
            <person name="Pelin A."/>
            <person name="Henrissat B."/>
            <person name="Reynolds N.K."/>
            <person name="Benny G.L."/>
            <person name="Smith M.E."/>
            <person name="James T.Y."/>
            <person name="Grigoriev I.V."/>
        </authorList>
    </citation>
    <scope>NUCLEOTIDE SEQUENCE [LARGE SCALE GENOMIC DNA]</scope>
</reference>
<keyword evidence="3" id="KW-1185">Reference proteome</keyword>
<dbReference type="OrthoDB" id="360540at2759"/>
<dbReference type="EMBL" id="ML000418">
    <property type="protein sequence ID" value="RKO84164.1"/>
    <property type="molecule type" value="Genomic_DNA"/>
</dbReference>
<feature type="non-terminal residue" evidence="2">
    <location>
        <position position="1"/>
    </location>
</feature>
<dbReference type="PANTHER" id="PTHR15323:SF6">
    <property type="entry name" value="CELL DIVISION CYCLE PROTEIN 123 HOMOLOG"/>
    <property type="match status" value="1"/>
</dbReference>
<feature type="non-terminal residue" evidence="2">
    <location>
        <position position="188"/>
    </location>
</feature>
<dbReference type="AlphaFoldDB" id="A0A4P9VWT4"/>
<sequence length="188" mass="20971">TAQQILNCSFSSWYPKFASATLKSKVIRPLPEEFVAYLNADGVFLPLDRYGRSYLWADGDGEDESGEDEDSSIPHFPELQTQIDDAIEELGGAVFPKLNWSSPKDASWIAVEGTLKCRTAADIFLLLKSSDFIAHDLSHAFEDCIAPVESQAALPARPEAFELVLRKWYALVPSMEFRCFVRDGEMVG</sequence>
<dbReference type="Proteomes" id="UP000269721">
    <property type="component" value="Unassembled WGS sequence"/>
</dbReference>